<protein>
    <recommendedName>
        <fullName evidence="1">AB hydrolase-1 domain-containing protein</fullName>
    </recommendedName>
</protein>
<dbReference type="OrthoDB" id="9804723at2"/>
<dbReference type="SUPFAM" id="SSF53474">
    <property type="entry name" value="alpha/beta-Hydrolases"/>
    <property type="match status" value="1"/>
</dbReference>
<dbReference type="RefSeq" id="WP_013961589.1">
    <property type="nucleotide sequence ID" value="NC_015730.1"/>
</dbReference>
<feature type="domain" description="AB hydrolase-1" evidence="1">
    <location>
        <begin position="15"/>
        <end position="226"/>
    </location>
</feature>
<evidence type="ECO:0000313" key="2">
    <source>
        <dbReference type="EMBL" id="AEI93656.1"/>
    </source>
</evidence>
<dbReference type="InterPro" id="IPR050266">
    <property type="entry name" value="AB_hydrolase_sf"/>
</dbReference>
<dbReference type="InterPro" id="IPR029058">
    <property type="entry name" value="AB_hydrolase_fold"/>
</dbReference>
<dbReference type="AlphaFoldDB" id="F7ZHP6"/>
<reference evidence="2 3" key="1">
    <citation type="journal article" date="2011" name="BMC Genomics">
        <title>Comparative genome analysis and genome-guided physiological analysis of Roseobacter litoralis.</title>
        <authorList>
            <person name="Kalhoefer D."/>
            <person name="Thole S."/>
            <person name="Voget S."/>
            <person name="Lehmann R."/>
            <person name="Liesegang H."/>
            <person name="Wollher A."/>
            <person name="Daniel R."/>
            <person name="Simon M."/>
            <person name="Brinkhoff T."/>
        </authorList>
    </citation>
    <scope>NUCLEOTIDE SEQUENCE [LARGE SCALE GENOMIC DNA]</scope>
    <source>
        <strain evidence="3">ATCC 49566 / DSM 6996 / JCM 21268 / NBRC 15278 / OCh 149</strain>
    </source>
</reference>
<dbReference type="Pfam" id="PF12697">
    <property type="entry name" value="Abhydrolase_6"/>
    <property type="match status" value="1"/>
</dbReference>
<dbReference type="eggNOG" id="COG2267">
    <property type="taxonomic scope" value="Bacteria"/>
</dbReference>
<name>F7ZHP6_ROSLO</name>
<keyword evidence="3" id="KW-1185">Reference proteome</keyword>
<accession>F7ZHP6</accession>
<dbReference type="KEGG" id="rli:RLO149_c016640"/>
<proteinExistence type="predicted"/>
<gene>
    <name evidence="2" type="ordered locus">RLO149_c016640</name>
</gene>
<organism evidence="2 3">
    <name type="scientific">Roseobacter litoralis (strain ATCC 49566 / DSM 6996 / JCM 21268 / NBRC 15278 / OCh 149)</name>
    <dbReference type="NCBI Taxonomy" id="391595"/>
    <lineage>
        <taxon>Bacteria</taxon>
        <taxon>Pseudomonadati</taxon>
        <taxon>Pseudomonadota</taxon>
        <taxon>Alphaproteobacteria</taxon>
        <taxon>Rhodobacterales</taxon>
        <taxon>Roseobacteraceae</taxon>
        <taxon>Roseobacter</taxon>
    </lineage>
</organism>
<dbReference type="PANTHER" id="PTHR43798">
    <property type="entry name" value="MONOACYLGLYCEROL LIPASE"/>
    <property type="match status" value="1"/>
</dbReference>
<dbReference type="HOGENOM" id="CLU_1229122_0_0_5"/>
<dbReference type="PANTHER" id="PTHR43798:SF33">
    <property type="entry name" value="HYDROLASE, PUTATIVE (AFU_ORTHOLOGUE AFUA_2G14860)-RELATED"/>
    <property type="match status" value="1"/>
</dbReference>
<dbReference type="Gene3D" id="3.40.50.1820">
    <property type="entry name" value="alpha/beta hydrolase"/>
    <property type="match status" value="1"/>
</dbReference>
<sequence length="249" mass="27588">MQSDECRVLRRAKSLWIHGAGLSGQTWQPLTADLPQSVTPDLPGHGTAHAALPPTVESFAERLRPLLKDDMVLVGHSLGGMVALELAVRSPVRLRGLILVEAVSTVRDRWIGRVAPPVARPVLKYLPRFLLERMAGAGQSRPAIKETRRWLSRMKRDQIVAAFDAARFYDGRRHLAKVTTPTLVIVGTENTATHRGARLIANSLKGAEFETLDGGHMLHIDNPDGLRRTIETFLARTRSGTRSNEKHKK</sequence>
<dbReference type="Proteomes" id="UP000001353">
    <property type="component" value="Chromosome"/>
</dbReference>
<dbReference type="EMBL" id="CP002623">
    <property type="protein sequence ID" value="AEI93656.1"/>
    <property type="molecule type" value="Genomic_DNA"/>
</dbReference>
<evidence type="ECO:0000313" key="3">
    <source>
        <dbReference type="Proteomes" id="UP000001353"/>
    </source>
</evidence>
<dbReference type="InterPro" id="IPR000073">
    <property type="entry name" value="AB_hydrolase_1"/>
</dbReference>
<dbReference type="GO" id="GO:0016020">
    <property type="term" value="C:membrane"/>
    <property type="evidence" value="ECO:0007669"/>
    <property type="project" value="TreeGrafter"/>
</dbReference>
<evidence type="ECO:0000259" key="1">
    <source>
        <dbReference type="Pfam" id="PF12697"/>
    </source>
</evidence>
<dbReference type="STRING" id="391595.RLO149_c016640"/>